<dbReference type="Pfam" id="PF03328">
    <property type="entry name" value="HpcH_HpaI"/>
    <property type="match status" value="1"/>
</dbReference>
<dbReference type="SUPFAM" id="SSF51621">
    <property type="entry name" value="Phosphoenolpyruvate/pyruvate domain"/>
    <property type="match status" value="1"/>
</dbReference>
<evidence type="ECO:0000256" key="4">
    <source>
        <dbReference type="PIRSR" id="PIRSR015582-1"/>
    </source>
</evidence>
<evidence type="ECO:0000256" key="3">
    <source>
        <dbReference type="ARBA" id="ARBA00022842"/>
    </source>
</evidence>
<dbReference type="GO" id="GO:0000287">
    <property type="term" value="F:magnesium ion binding"/>
    <property type="evidence" value="ECO:0007669"/>
    <property type="project" value="TreeGrafter"/>
</dbReference>
<dbReference type="Proteomes" id="UP000193964">
    <property type="component" value="Unassembled WGS sequence"/>
</dbReference>
<proteinExistence type="predicted"/>
<feature type="binding site" evidence="4">
    <location>
        <position position="125"/>
    </location>
    <ligand>
        <name>substrate</name>
    </ligand>
</feature>
<name>A0A1X2F242_9MYCO</name>
<evidence type="ECO:0000259" key="6">
    <source>
        <dbReference type="Pfam" id="PF03328"/>
    </source>
</evidence>
<dbReference type="PANTHER" id="PTHR32308:SF10">
    <property type="entry name" value="CITRATE LYASE SUBUNIT BETA"/>
    <property type="match status" value="1"/>
</dbReference>
<dbReference type="GO" id="GO:0006107">
    <property type="term" value="P:oxaloacetate metabolic process"/>
    <property type="evidence" value="ECO:0007669"/>
    <property type="project" value="TreeGrafter"/>
</dbReference>
<feature type="domain" description="HpcH/HpaI aldolase/citrate lyase" evidence="6">
    <location>
        <begin position="7"/>
        <end position="218"/>
    </location>
</feature>
<accession>A0A1X2F242</accession>
<dbReference type="GO" id="GO:0003824">
    <property type="term" value="F:catalytic activity"/>
    <property type="evidence" value="ECO:0007669"/>
    <property type="project" value="InterPro"/>
</dbReference>
<dbReference type="Gene3D" id="3.20.20.60">
    <property type="entry name" value="Phosphoenolpyruvate-binding domains"/>
    <property type="match status" value="1"/>
</dbReference>
<comment type="caution">
    <text evidence="7">The sequence shown here is derived from an EMBL/GenBank/DDBJ whole genome shotgun (WGS) entry which is preliminary data.</text>
</comment>
<dbReference type="InterPro" id="IPR011206">
    <property type="entry name" value="Citrate_lyase_beta/mcl1/mcl2"/>
</dbReference>
<protein>
    <recommendedName>
        <fullName evidence="6">HpcH/HpaI aldolase/citrate lyase domain-containing protein</fullName>
    </recommendedName>
</protein>
<feature type="binding site" evidence="4">
    <location>
        <position position="68"/>
    </location>
    <ligand>
        <name>substrate</name>
    </ligand>
</feature>
<evidence type="ECO:0000256" key="1">
    <source>
        <dbReference type="ARBA" id="ARBA00001946"/>
    </source>
</evidence>
<dbReference type="InterPro" id="IPR040442">
    <property type="entry name" value="Pyrv_kinase-like_dom_sf"/>
</dbReference>
<organism evidence="7 8">
    <name type="scientific">Mycolicibacterium wolinskyi</name>
    <dbReference type="NCBI Taxonomy" id="59750"/>
    <lineage>
        <taxon>Bacteria</taxon>
        <taxon>Bacillati</taxon>
        <taxon>Actinomycetota</taxon>
        <taxon>Actinomycetes</taxon>
        <taxon>Mycobacteriales</taxon>
        <taxon>Mycobacteriaceae</taxon>
        <taxon>Mycolicibacterium</taxon>
    </lineage>
</organism>
<evidence type="ECO:0000256" key="5">
    <source>
        <dbReference type="PIRSR" id="PIRSR015582-2"/>
    </source>
</evidence>
<gene>
    <name evidence="7" type="ORF">AWC31_31425</name>
</gene>
<evidence type="ECO:0000313" key="8">
    <source>
        <dbReference type="Proteomes" id="UP000193964"/>
    </source>
</evidence>
<keyword evidence="2 5" id="KW-0479">Metal-binding</keyword>
<dbReference type="InterPro" id="IPR005000">
    <property type="entry name" value="Aldolase/citrate-lyase_domain"/>
</dbReference>
<keyword evidence="3 5" id="KW-0460">Magnesium</keyword>
<dbReference type="PANTHER" id="PTHR32308">
    <property type="entry name" value="LYASE BETA SUBUNIT, PUTATIVE (AFU_ORTHOLOGUE AFUA_4G13030)-RELATED"/>
    <property type="match status" value="1"/>
</dbReference>
<dbReference type="AlphaFoldDB" id="A0A1X2F242"/>
<dbReference type="RefSeq" id="WP_165766037.1">
    <property type="nucleotide sequence ID" value="NZ_JACKUA010000030.1"/>
</dbReference>
<dbReference type="InterPro" id="IPR015813">
    <property type="entry name" value="Pyrv/PenolPyrv_kinase-like_dom"/>
</dbReference>
<feature type="binding site" evidence="5">
    <location>
        <position position="125"/>
    </location>
    <ligand>
        <name>Mg(2+)</name>
        <dbReference type="ChEBI" id="CHEBI:18420"/>
    </ligand>
</feature>
<evidence type="ECO:0000256" key="2">
    <source>
        <dbReference type="ARBA" id="ARBA00022723"/>
    </source>
</evidence>
<dbReference type="PIRSF" id="PIRSF015582">
    <property type="entry name" value="Cit_lyase_B"/>
    <property type="match status" value="1"/>
</dbReference>
<dbReference type="EMBL" id="LQQA01000029">
    <property type="protein sequence ID" value="ORX12487.1"/>
    <property type="molecule type" value="Genomic_DNA"/>
</dbReference>
<reference evidence="7 8" key="1">
    <citation type="submission" date="2016-01" db="EMBL/GenBank/DDBJ databases">
        <title>The new phylogeny of the genus Mycobacterium.</title>
        <authorList>
            <person name="Tarcisio F."/>
            <person name="Conor M."/>
            <person name="Antonella G."/>
            <person name="Elisabetta G."/>
            <person name="Giulia F.S."/>
            <person name="Sara T."/>
            <person name="Anna F."/>
            <person name="Clotilde B."/>
            <person name="Roberto B."/>
            <person name="Veronica D.S."/>
            <person name="Fabio R."/>
            <person name="Monica P."/>
            <person name="Olivier J."/>
            <person name="Enrico T."/>
            <person name="Nicola S."/>
        </authorList>
    </citation>
    <scope>NUCLEOTIDE SEQUENCE [LARGE SCALE GENOMIC DNA]</scope>
    <source>
        <strain evidence="7 8">ATCC 700010</strain>
    </source>
</reference>
<sequence length="276" mass="29138">MTEPLARSWLFTPGNRPDRFPKAAASGAEAVILDWEDAVAAADKPLAREATSSWLAAQSIVVPSIWVRVNDRRSQEWATDLAWLGDVTHAGVAGVVLPKTESADDVADTRAYLGDHGLAIVALIETGIGVQNAPLIAAAPGVFTLALGTADLRLDVGLGPDDTVLAYPRSRLAYACRAAGLHPPIDGPEMGLDDIAGTTRSARAARALGMGAKFAVHPAQVNSINAAMGYTDEQRDWARRVLSGAQDVDGAAVRVDGEMVDRPRFALAHRILAQHA</sequence>
<comment type="cofactor">
    <cofactor evidence="1">
        <name>Mg(2+)</name>
        <dbReference type="ChEBI" id="CHEBI:18420"/>
    </cofactor>
</comment>
<evidence type="ECO:0000313" key="7">
    <source>
        <dbReference type="EMBL" id="ORX12487.1"/>
    </source>
</evidence>
<feature type="binding site" evidence="5">
    <location>
        <position position="151"/>
    </location>
    <ligand>
        <name>Mg(2+)</name>
        <dbReference type="ChEBI" id="CHEBI:18420"/>
    </ligand>
</feature>